<evidence type="ECO:0000313" key="9">
    <source>
        <dbReference type="Proteomes" id="UP001430990"/>
    </source>
</evidence>
<name>A0ABY3QLA6_9BRAD</name>
<evidence type="ECO:0000256" key="1">
    <source>
        <dbReference type="ARBA" id="ARBA00001947"/>
    </source>
</evidence>
<evidence type="ECO:0000256" key="5">
    <source>
        <dbReference type="ARBA" id="ARBA00022833"/>
    </source>
</evidence>
<comment type="similarity">
    <text evidence="2">Belongs to the beta-class carbonic anhydrase family.</text>
</comment>
<protein>
    <recommendedName>
        <fullName evidence="3">carbonic anhydrase</fullName>
        <ecNumber evidence="3">4.2.1.1</ecNumber>
    </recommendedName>
</protein>
<sequence>MKTVDVIYRYQADAPARHRPSDSDEARLRLDEGNRTFAALLDQVKDEHGRTERVVPVDARDLGLISGQIGTPTQHPFAAVLGCSDARVPIELIFNEGPNDLFVVRVAGNVLGTDVLGSLKFAVEHLNGSVKLIVVLGHSGCGAVTSAVDVFLDPGDYLSLATKHSLRNILDRLLVVIQTCARKLATAFGPEVAHRPRYREALIEASIVTNAALAAYSIQQGVGTNEAGELQAVYGVYLLETREVWAPHAGDTKGVGLAAAPHDLAGFVDLGGAIVRSERIARLLG</sequence>
<dbReference type="InterPro" id="IPR001765">
    <property type="entry name" value="Carbonic_anhydrase"/>
</dbReference>
<dbReference type="PANTHER" id="PTHR11002">
    <property type="entry name" value="CARBONIC ANHYDRASE"/>
    <property type="match status" value="1"/>
</dbReference>
<dbReference type="Pfam" id="PF00484">
    <property type="entry name" value="Pro_CA"/>
    <property type="match status" value="1"/>
</dbReference>
<proteinExistence type="inferred from homology"/>
<dbReference type="PANTHER" id="PTHR11002:SF76">
    <property type="entry name" value="CARBONIC ANHYDRASE"/>
    <property type="match status" value="1"/>
</dbReference>
<evidence type="ECO:0000256" key="4">
    <source>
        <dbReference type="ARBA" id="ARBA00022723"/>
    </source>
</evidence>
<evidence type="ECO:0000256" key="6">
    <source>
        <dbReference type="ARBA" id="ARBA00023239"/>
    </source>
</evidence>
<evidence type="ECO:0000313" key="8">
    <source>
        <dbReference type="EMBL" id="UFW85977.1"/>
    </source>
</evidence>
<evidence type="ECO:0000256" key="7">
    <source>
        <dbReference type="ARBA" id="ARBA00048348"/>
    </source>
</evidence>
<keyword evidence="5" id="KW-0862">Zinc</keyword>
<dbReference type="Proteomes" id="UP001430990">
    <property type="component" value="Chromosome"/>
</dbReference>
<dbReference type="RefSeq" id="WP_063985402.1">
    <property type="nucleotide sequence ID" value="NZ_CP088100.1"/>
</dbReference>
<comment type="catalytic activity">
    <reaction evidence="7">
        <text>hydrogencarbonate + H(+) = CO2 + H2O</text>
        <dbReference type="Rhea" id="RHEA:10748"/>
        <dbReference type="ChEBI" id="CHEBI:15377"/>
        <dbReference type="ChEBI" id="CHEBI:15378"/>
        <dbReference type="ChEBI" id="CHEBI:16526"/>
        <dbReference type="ChEBI" id="CHEBI:17544"/>
        <dbReference type="EC" id="4.2.1.1"/>
    </reaction>
</comment>
<dbReference type="SUPFAM" id="SSF53056">
    <property type="entry name" value="beta-carbonic anhydrase, cab"/>
    <property type="match status" value="1"/>
</dbReference>
<dbReference type="EMBL" id="CP088100">
    <property type="protein sequence ID" value="UFW85977.1"/>
    <property type="molecule type" value="Genomic_DNA"/>
</dbReference>
<organism evidence="8 9">
    <name type="scientific">Bradyrhizobium barranii</name>
    <dbReference type="NCBI Taxonomy" id="2992140"/>
    <lineage>
        <taxon>Bacteria</taxon>
        <taxon>Pseudomonadati</taxon>
        <taxon>Pseudomonadota</taxon>
        <taxon>Alphaproteobacteria</taxon>
        <taxon>Hyphomicrobiales</taxon>
        <taxon>Nitrobacteraceae</taxon>
        <taxon>Bradyrhizobium</taxon>
    </lineage>
</organism>
<evidence type="ECO:0000256" key="3">
    <source>
        <dbReference type="ARBA" id="ARBA00012925"/>
    </source>
</evidence>
<dbReference type="InterPro" id="IPR036874">
    <property type="entry name" value="Carbonic_anhydrase_sf"/>
</dbReference>
<accession>A0ABY3QLA6</accession>
<dbReference type="EC" id="4.2.1.1" evidence="3"/>
<evidence type="ECO:0000256" key="2">
    <source>
        <dbReference type="ARBA" id="ARBA00006217"/>
    </source>
</evidence>
<keyword evidence="9" id="KW-1185">Reference proteome</keyword>
<dbReference type="SMART" id="SM00947">
    <property type="entry name" value="Pro_CA"/>
    <property type="match status" value="1"/>
</dbReference>
<gene>
    <name evidence="8" type="ORF">BjapCC829_39840</name>
</gene>
<reference evidence="8" key="1">
    <citation type="submission" date="2021-11" db="EMBL/GenBank/DDBJ databases">
        <title>Australian commercial rhizobial inoculants.</title>
        <authorList>
            <person name="Kohlmeier M.G."/>
            <person name="O'Hara G.W."/>
            <person name="Colombi E."/>
            <person name="Ramsay J.P."/>
            <person name="Terpolilli J."/>
        </authorList>
    </citation>
    <scope>NUCLEOTIDE SEQUENCE</scope>
    <source>
        <strain evidence="8">CC829</strain>
    </source>
</reference>
<keyword evidence="6" id="KW-0456">Lyase</keyword>
<keyword evidence="4" id="KW-0479">Metal-binding</keyword>
<comment type="cofactor">
    <cofactor evidence="1">
        <name>Zn(2+)</name>
        <dbReference type="ChEBI" id="CHEBI:29105"/>
    </cofactor>
</comment>
<dbReference type="Gene3D" id="3.40.1050.10">
    <property type="entry name" value="Carbonic anhydrase"/>
    <property type="match status" value="1"/>
</dbReference>